<organism evidence="2 3">
    <name type="scientific">Phaeosphaeria nodorum (strain SN15 / ATCC MYA-4574 / FGSC 10173)</name>
    <name type="common">Glume blotch fungus</name>
    <name type="synonym">Parastagonospora nodorum</name>
    <dbReference type="NCBI Taxonomy" id="321614"/>
    <lineage>
        <taxon>Eukaryota</taxon>
        <taxon>Fungi</taxon>
        <taxon>Dikarya</taxon>
        <taxon>Ascomycota</taxon>
        <taxon>Pezizomycotina</taxon>
        <taxon>Dothideomycetes</taxon>
        <taxon>Pleosporomycetidae</taxon>
        <taxon>Pleosporales</taxon>
        <taxon>Pleosporineae</taxon>
        <taxon>Phaeosphaeriaceae</taxon>
        <taxon>Parastagonospora</taxon>
    </lineage>
</organism>
<dbReference type="AlphaFoldDB" id="A0A7U2F793"/>
<dbReference type="InterPro" id="IPR055420">
    <property type="entry name" value="IgD3_Trs65"/>
</dbReference>
<gene>
    <name evidence="2" type="ORF">JI435_069580</name>
</gene>
<dbReference type="VEuPathDB" id="FungiDB:JI435_069580"/>
<dbReference type="OrthoDB" id="5345392at2759"/>
<dbReference type="GO" id="GO:1990071">
    <property type="term" value="C:TRAPPII protein complex"/>
    <property type="evidence" value="ECO:0007669"/>
    <property type="project" value="InterPro"/>
</dbReference>
<dbReference type="Proteomes" id="UP000663193">
    <property type="component" value="Chromosome 10"/>
</dbReference>
<reference evidence="3" key="1">
    <citation type="journal article" date="2021" name="BMC Genomics">
        <title>Chromosome-level genome assembly and manually-curated proteome of model necrotroph Parastagonospora nodorum Sn15 reveals a genome-wide trove of candidate effector homologs, and redundancy of virulence-related functions within an accessory chromosome.</title>
        <authorList>
            <person name="Bertazzoni S."/>
            <person name="Jones D.A.B."/>
            <person name="Phan H.T."/>
            <person name="Tan K.-C."/>
            <person name="Hane J.K."/>
        </authorList>
    </citation>
    <scope>NUCLEOTIDE SEQUENCE [LARGE SCALE GENOMIC DNA]</scope>
    <source>
        <strain evidence="3">SN15 / ATCC MYA-4574 / FGSC 10173)</strain>
    </source>
</reference>
<evidence type="ECO:0000259" key="1">
    <source>
        <dbReference type="Pfam" id="PF12735"/>
    </source>
</evidence>
<evidence type="ECO:0000313" key="2">
    <source>
        <dbReference type="EMBL" id="QRD00046.1"/>
    </source>
</evidence>
<sequence>MSTSPGELQSRTSAEFVESSVLESIVPSRPNIDIEEELRSWDGAIEDETGSILPFLSQRTVLLLDELLPVYIVFRTPILDDDTLQSYLARLVLNIEGFVFSTAPPPEGEQKAGPTKELIFAYTIKDTDKPTIARHGQGENAHTYIVWKVGAFINRPQGRFHKPAVYFQPAASFKPASSPKKNDPQDEYLPSHVPTALNLLQAFESDPALDGVHPRLSAMRINKIAPNSASVVKEMVRPIRNGQRPLFRVLPALIWRIRYTRVHTSLSDLSMIASLDLEVASYATYDVRIKKVDLSLHGGEVTPFVNMQQTETVNKPGDQLTYVYKIKPDITPDGSPALGSKGHYLTMHVSGEVIMSENCHPKIEIDWRTHVDFAPGSEQTAKMIKAAHRLSTPSMQAARTPNPDALPAHDTQAQGAEEEAKNAINITLTISGPPKVTVGNIFTWNVFIVNRSDKVRKLAVLVIPKRKRDFDQHVSHLSTSSVSGVKVDKKDLLGNAVVDENIVYAKQKSARTETAELVCLTTDIRLGQLAPGSCYTADLKFLPLSVGVLGVESVRVIDLATNETADVRELPGIVAVEKEEVE</sequence>
<feature type="domain" description="Trafficking protein particle complex II-specific subunit 65 IgD3" evidence="1">
    <location>
        <begin position="403"/>
        <end position="574"/>
    </location>
</feature>
<dbReference type="PANTHER" id="PTHR28159">
    <property type="entry name" value="TRAFFICKING PROTEIN PARTICLE COMPLEX II-SPECIFIC SUBUNIT 65"/>
    <property type="match status" value="1"/>
</dbReference>
<dbReference type="Pfam" id="PF12735">
    <property type="entry name" value="IgD3_Trs65"/>
    <property type="match status" value="1"/>
</dbReference>
<accession>A0A7U2F793</accession>
<dbReference type="PANTHER" id="PTHR28159:SF1">
    <property type="entry name" value="TRAFFICKING PROTEIN PARTICLE COMPLEX II-SPECIFIC SUBUNIT 65"/>
    <property type="match status" value="1"/>
</dbReference>
<name>A0A7U2F793_PHANO</name>
<keyword evidence="3" id="KW-1185">Reference proteome</keyword>
<dbReference type="EMBL" id="CP069032">
    <property type="protein sequence ID" value="QRD00046.1"/>
    <property type="molecule type" value="Genomic_DNA"/>
</dbReference>
<dbReference type="GO" id="GO:0006891">
    <property type="term" value="P:intra-Golgi vesicle-mediated transport"/>
    <property type="evidence" value="ECO:0007669"/>
    <property type="project" value="InterPro"/>
</dbReference>
<evidence type="ECO:0000313" key="3">
    <source>
        <dbReference type="Proteomes" id="UP000663193"/>
    </source>
</evidence>
<protein>
    <recommendedName>
        <fullName evidence="1">Trafficking protein particle complex II-specific subunit 65 IgD3 domain-containing protein</fullName>
    </recommendedName>
</protein>
<proteinExistence type="predicted"/>
<dbReference type="InterPro" id="IPR024662">
    <property type="entry name" value="Trs65"/>
</dbReference>